<keyword evidence="1" id="KW-1133">Transmembrane helix</keyword>
<evidence type="ECO:0000256" key="1">
    <source>
        <dbReference type="SAM" id="Phobius"/>
    </source>
</evidence>
<dbReference type="AlphaFoldDB" id="B3TBZ9"/>
<keyword evidence="1" id="KW-0812">Transmembrane</keyword>
<evidence type="ECO:0000313" key="2">
    <source>
        <dbReference type="EMBL" id="ABZ10108.1"/>
    </source>
</evidence>
<dbReference type="EMBL" id="EU016666">
    <property type="protein sequence ID" value="ABZ10108.1"/>
    <property type="molecule type" value="Genomic_DNA"/>
</dbReference>
<proteinExistence type="predicted"/>
<reference evidence="2" key="1">
    <citation type="journal article" date="2008" name="ISME J.">
        <title>Genomic patterns of recombination, clonal divergence and environment in marine microbial populations.</title>
        <authorList>
            <person name="Konstantinidis K.T."/>
            <person name="Delong E.F."/>
        </authorList>
    </citation>
    <scope>NUCLEOTIDE SEQUENCE</scope>
</reference>
<accession>B3TBZ9</accession>
<organism evidence="2">
    <name type="scientific">uncultured marine microorganism HF4000_APKG10F17</name>
    <dbReference type="NCBI Taxonomy" id="455558"/>
    <lineage>
        <taxon>unclassified sequences</taxon>
        <taxon>environmental samples</taxon>
    </lineage>
</organism>
<name>B3TBZ9_9ZZZZ</name>
<sequence>MKFNIRIVLCALCFVIPVVSNYTSDLEFGFILGCTTAIVMFFVTSEGGLLDKISYLLGWTEARCSKEE</sequence>
<gene>
    <name evidence="2" type="ORF">ALOHA_HF4000APKG10F17ctg1g8</name>
</gene>
<feature type="transmembrane region" description="Helical" evidence="1">
    <location>
        <begin position="30"/>
        <end position="50"/>
    </location>
</feature>
<keyword evidence="1" id="KW-0472">Membrane</keyword>
<protein>
    <submittedName>
        <fullName evidence="2">Uncharacterized protein</fullName>
    </submittedName>
</protein>